<dbReference type="PROSITE" id="PS00108">
    <property type="entry name" value="PROTEIN_KINASE_ST"/>
    <property type="match status" value="1"/>
</dbReference>
<comment type="caution">
    <text evidence="8">The sequence shown here is derived from an EMBL/GenBank/DDBJ whole genome shotgun (WGS) entry which is preliminary data.</text>
</comment>
<dbReference type="Proteomes" id="UP000315439">
    <property type="component" value="Unassembled WGS sequence"/>
</dbReference>
<feature type="transmembrane region" description="Helical" evidence="6">
    <location>
        <begin position="12"/>
        <end position="31"/>
    </location>
</feature>
<dbReference type="Gene3D" id="3.30.200.20">
    <property type="entry name" value="Phosphorylase Kinase, domain 1"/>
    <property type="match status" value="1"/>
</dbReference>
<dbReference type="Gene3D" id="1.10.510.10">
    <property type="entry name" value="Transferase(Phosphotransferase) domain 1"/>
    <property type="match status" value="1"/>
</dbReference>
<sequence length="753" mass="84720">MKKSELPLYKTGWFYLLVLVVAAVGWLIHIGKLNQLNQWNRELLYQILPNRVTDSAIMRVKINSEGPSAFQSVKTLMARFPNASLALLIGPNNAMMQQLNRHISSQPTRRSILIATDNRASAWQFTNGDLSLGWFSQSINRVSAVPEIKWVTAADAIYAPVVRQNNGATSLLWRHDESLYPSFAGLAVSGNMLEKLQLKVGNYFELFANSHRWQAGFTGDVFVAGESLDSVDLQAAIATSAESAPQLLLIEDGYFQQTNEVVRALARLEQGNYLVQGWPVILSSWLLVIFGLALTWFLIRFSLTKQLAIMAAFITLLVLGQYVAFSQMQWLPILPVLAYVFPVWLVLTGYHFERLKFIALRNQQNEILSLAAPTFFETQQFEKIQPWLNNTSPDLNLVEKVFDIALRAEAQQNKSLAAKLFEWINQTGIKHEGSQQKWSEYHQVLGKEQLESTLVIEPGQTNPGSMTSPIQNIENFGRYRVEGVLGKGAMGIVFQGVDPKINRHVAIKTLQLSDAQDDQNFAETRERFFREAETAGNLSHANIVTIYDVGDEGDLGYIAMDLLTGAPLSNFLKPENLLPAPLVYQLMIQITDALDYAHKQHVVHRDIKPANMIYDDDIQRVTLTDFGIACVADQSKTRTGTIMGSPFYMSPEQVLGKRVDGRSDIFSLGVTFYQLLSGYLPFNGESIASVAYHITKSKHQSVRHWDSRLPASAVRITNKALQKDISKRYQTMFEFKHALISALKRDFKKAPII</sequence>
<gene>
    <name evidence="8" type="ORF">FLL46_04835</name>
</gene>
<dbReference type="Pfam" id="PF00069">
    <property type="entry name" value="Pkinase"/>
    <property type="match status" value="1"/>
</dbReference>
<evidence type="ECO:0000259" key="7">
    <source>
        <dbReference type="PROSITE" id="PS50011"/>
    </source>
</evidence>
<dbReference type="PANTHER" id="PTHR43289:SF6">
    <property type="entry name" value="SERINE_THREONINE-PROTEIN KINASE NEKL-3"/>
    <property type="match status" value="1"/>
</dbReference>
<feature type="transmembrane region" description="Helical" evidence="6">
    <location>
        <begin position="306"/>
        <end position="324"/>
    </location>
</feature>
<dbReference type="EMBL" id="VIKS01000003">
    <property type="protein sequence ID" value="TQV88862.1"/>
    <property type="molecule type" value="Genomic_DNA"/>
</dbReference>
<feature type="transmembrane region" description="Helical" evidence="6">
    <location>
        <begin position="330"/>
        <end position="352"/>
    </location>
</feature>
<dbReference type="InterPro" id="IPR008271">
    <property type="entry name" value="Ser/Thr_kinase_AS"/>
</dbReference>
<keyword evidence="3 8" id="KW-0418">Kinase</keyword>
<evidence type="ECO:0000256" key="5">
    <source>
        <dbReference type="PROSITE-ProRule" id="PRU10141"/>
    </source>
</evidence>
<feature type="binding site" evidence="5">
    <location>
        <position position="508"/>
    </location>
    <ligand>
        <name>ATP</name>
        <dbReference type="ChEBI" id="CHEBI:30616"/>
    </ligand>
</feature>
<keyword evidence="6" id="KW-0812">Transmembrane</keyword>
<evidence type="ECO:0000256" key="3">
    <source>
        <dbReference type="ARBA" id="ARBA00022777"/>
    </source>
</evidence>
<evidence type="ECO:0000256" key="1">
    <source>
        <dbReference type="ARBA" id="ARBA00022679"/>
    </source>
</evidence>
<organism evidence="8 9">
    <name type="scientific">Aliikangiella coralliicola</name>
    <dbReference type="NCBI Taxonomy" id="2592383"/>
    <lineage>
        <taxon>Bacteria</taxon>
        <taxon>Pseudomonadati</taxon>
        <taxon>Pseudomonadota</taxon>
        <taxon>Gammaproteobacteria</taxon>
        <taxon>Oceanospirillales</taxon>
        <taxon>Pleioneaceae</taxon>
        <taxon>Aliikangiella</taxon>
    </lineage>
</organism>
<dbReference type="PANTHER" id="PTHR43289">
    <property type="entry name" value="MITOGEN-ACTIVATED PROTEIN KINASE KINASE KINASE 20-RELATED"/>
    <property type="match status" value="1"/>
</dbReference>
<dbReference type="PROSITE" id="PS00107">
    <property type="entry name" value="PROTEIN_KINASE_ATP"/>
    <property type="match status" value="1"/>
</dbReference>
<dbReference type="RefSeq" id="WP_142892347.1">
    <property type="nucleotide sequence ID" value="NZ_ML660161.1"/>
</dbReference>
<evidence type="ECO:0000256" key="2">
    <source>
        <dbReference type="ARBA" id="ARBA00022741"/>
    </source>
</evidence>
<dbReference type="AlphaFoldDB" id="A0A545UHC2"/>
<dbReference type="OrthoDB" id="9801841at2"/>
<name>A0A545UHC2_9GAMM</name>
<evidence type="ECO:0000256" key="4">
    <source>
        <dbReference type="ARBA" id="ARBA00022840"/>
    </source>
</evidence>
<dbReference type="CDD" id="cd14014">
    <property type="entry name" value="STKc_PknB_like"/>
    <property type="match status" value="1"/>
</dbReference>
<reference evidence="8 9" key="1">
    <citation type="submission" date="2019-07" db="EMBL/GenBank/DDBJ databases">
        <title>Draft genome for Aliikangiella sp. M105.</title>
        <authorList>
            <person name="Wang G."/>
        </authorList>
    </citation>
    <scope>NUCLEOTIDE SEQUENCE [LARGE SCALE GENOMIC DNA]</scope>
    <source>
        <strain evidence="8 9">M105</strain>
    </source>
</reference>
<dbReference type="InterPro" id="IPR017441">
    <property type="entry name" value="Protein_kinase_ATP_BS"/>
</dbReference>
<dbReference type="InterPro" id="IPR000719">
    <property type="entry name" value="Prot_kinase_dom"/>
</dbReference>
<dbReference type="PROSITE" id="PS50011">
    <property type="entry name" value="PROTEIN_KINASE_DOM"/>
    <property type="match status" value="1"/>
</dbReference>
<dbReference type="InterPro" id="IPR011009">
    <property type="entry name" value="Kinase-like_dom_sf"/>
</dbReference>
<keyword evidence="9" id="KW-1185">Reference proteome</keyword>
<keyword evidence="1" id="KW-0808">Transferase</keyword>
<evidence type="ECO:0000313" key="9">
    <source>
        <dbReference type="Proteomes" id="UP000315439"/>
    </source>
</evidence>
<dbReference type="GO" id="GO:0005524">
    <property type="term" value="F:ATP binding"/>
    <property type="evidence" value="ECO:0007669"/>
    <property type="project" value="UniProtKB-UniRule"/>
</dbReference>
<feature type="domain" description="Protein kinase" evidence="7">
    <location>
        <begin position="479"/>
        <end position="740"/>
    </location>
</feature>
<keyword evidence="2 5" id="KW-0547">Nucleotide-binding</keyword>
<keyword evidence="6" id="KW-1133">Transmembrane helix</keyword>
<dbReference type="SUPFAM" id="SSF56112">
    <property type="entry name" value="Protein kinase-like (PK-like)"/>
    <property type="match status" value="1"/>
</dbReference>
<evidence type="ECO:0000256" key="6">
    <source>
        <dbReference type="SAM" id="Phobius"/>
    </source>
</evidence>
<dbReference type="SMART" id="SM00220">
    <property type="entry name" value="S_TKc"/>
    <property type="match status" value="1"/>
</dbReference>
<evidence type="ECO:0000313" key="8">
    <source>
        <dbReference type="EMBL" id="TQV88862.1"/>
    </source>
</evidence>
<dbReference type="GO" id="GO:0004674">
    <property type="term" value="F:protein serine/threonine kinase activity"/>
    <property type="evidence" value="ECO:0007669"/>
    <property type="project" value="TreeGrafter"/>
</dbReference>
<feature type="transmembrane region" description="Helical" evidence="6">
    <location>
        <begin position="277"/>
        <end position="299"/>
    </location>
</feature>
<accession>A0A545UHC2</accession>
<proteinExistence type="predicted"/>
<keyword evidence="4 5" id="KW-0067">ATP-binding</keyword>
<protein>
    <submittedName>
        <fullName evidence="8">Protein kinase</fullName>
    </submittedName>
</protein>
<keyword evidence="6" id="KW-0472">Membrane</keyword>